<dbReference type="Pfam" id="PF13360">
    <property type="entry name" value="PQQ_2"/>
    <property type="match status" value="1"/>
</dbReference>
<keyword evidence="3" id="KW-0723">Serine/threonine-protein kinase</keyword>
<keyword evidence="3" id="KW-0418">Kinase</keyword>
<dbReference type="Gene3D" id="2.130.10.10">
    <property type="entry name" value="YVTN repeat-like/Quinoprotein amine dehydrogenase"/>
    <property type="match status" value="1"/>
</dbReference>
<evidence type="ECO:0000256" key="1">
    <source>
        <dbReference type="SAM" id="SignalP"/>
    </source>
</evidence>
<keyword evidence="3" id="KW-0808">Transferase</keyword>
<comment type="caution">
    <text evidence="3">The sequence shown here is derived from an EMBL/GenBank/DDBJ whole genome shotgun (WGS) entry which is preliminary data.</text>
</comment>
<dbReference type="PANTHER" id="PTHR34512:SF30">
    <property type="entry name" value="OUTER MEMBRANE PROTEIN ASSEMBLY FACTOR BAMB"/>
    <property type="match status" value="1"/>
</dbReference>
<protein>
    <submittedName>
        <fullName evidence="3">Serine/threonine protein kinase</fullName>
    </submittedName>
</protein>
<dbReference type="OrthoDB" id="244732at2"/>
<dbReference type="RefSeq" id="WP_114367030.1">
    <property type="nucleotide sequence ID" value="NZ_QPEX01000010.1"/>
</dbReference>
<dbReference type="InterPro" id="IPR002372">
    <property type="entry name" value="PQQ_rpt_dom"/>
</dbReference>
<accession>A0A368KUH1</accession>
<organism evidence="3 4">
    <name type="scientific">Bremerella cremea</name>
    <dbReference type="NCBI Taxonomy" id="1031537"/>
    <lineage>
        <taxon>Bacteria</taxon>
        <taxon>Pseudomonadati</taxon>
        <taxon>Planctomycetota</taxon>
        <taxon>Planctomycetia</taxon>
        <taxon>Pirellulales</taxon>
        <taxon>Pirellulaceae</taxon>
        <taxon>Bremerella</taxon>
    </lineage>
</organism>
<feature type="domain" description="Pyrrolo-quinoline quinone repeat" evidence="2">
    <location>
        <begin position="105"/>
        <end position="301"/>
    </location>
</feature>
<dbReference type="GO" id="GO:0004674">
    <property type="term" value="F:protein serine/threonine kinase activity"/>
    <property type="evidence" value="ECO:0007669"/>
    <property type="project" value="UniProtKB-KW"/>
</dbReference>
<evidence type="ECO:0000313" key="4">
    <source>
        <dbReference type="Proteomes" id="UP000253562"/>
    </source>
</evidence>
<sequence length="429" mass="46517">MSRLFSVGLFVLSVALTCSTEVAFGQSPAREGDWPEFRGPTGQGHADQAVLPTEWDSEKNITWRTEIPGVGWSSPVIVGGRVYLTTAVPLSDDAKPDQSLRALCLDVNSGEILWNVEVFPENGQTAPRIHPKNSHASPTPIVEDDKVYVHFGHLGTACLNTSDGSQVWATQALPYKPTHGNGGSPVIVGDKLIFSIDGSDKQEVVALDKASGKIAWETERGIADLSKRFSFCTPLVIEVDGQQQLISPGSGVVMALEPASGKEIWRVRYGKGYSVVPRPVYAHGLLYICTGYDRATMIAIRPNGQGDLTDTHVVFTVDKGVPYNPSLLAVDDAVYMISDNGVLSCLDGQMGELRWKERIGGNFSASPLYANGLVYLLDEKGLTTVFKSGEPFEEVAQNDLQERSLASFGITGNAILLRTEKALYRIESK</sequence>
<proteinExistence type="predicted"/>
<dbReference type="SMART" id="SM00564">
    <property type="entry name" value="PQQ"/>
    <property type="match status" value="5"/>
</dbReference>
<dbReference type="InterPro" id="IPR015943">
    <property type="entry name" value="WD40/YVTN_repeat-like_dom_sf"/>
</dbReference>
<gene>
    <name evidence="3" type="ORF">DTL42_02045</name>
</gene>
<dbReference type="Gene3D" id="2.40.10.480">
    <property type="match status" value="1"/>
</dbReference>
<dbReference type="AlphaFoldDB" id="A0A368KUH1"/>
<feature type="signal peptide" evidence="1">
    <location>
        <begin position="1"/>
        <end position="23"/>
    </location>
</feature>
<evidence type="ECO:0000259" key="2">
    <source>
        <dbReference type="Pfam" id="PF13360"/>
    </source>
</evidence>
<dbReference type="EMBL" id="QPEX01000010">
    <property type="protein sequence ID" value="RCS53966.1"/>
    <property type="molecule type" value="Genomic_DNA"/>
</dbReference>
<keyword evidence="1" id="KW-0732">Signal</keyword>
<dbReference type="SUPFAM" id="SSF50998">
    <property type="entry name" value="Quinoprotein alcohol dehydrogenase-like"/>
    <property type="match status" value="1"/>
</dbReference>
<dbReference type="PANTHER" id="PTHR34512">
    <property type="entry name" value="CELL SURFACE PROTEIN"/>
    <property type="match status" value="1"/>
</dbReference>
<dbReference type="Proteomes" id="UP000253562">
    <property type="component" value="Unassembled WGS sequence"/>
</dbReference>
<dbReference type="InterPro" id="IPR011047">
    <property type="entry name" value="Quinoprotein_ADH-like_sf"/>
</dbReference>
<name>A0A368KUH1_9BACT</name>
<reference evidence="3 4" key="1">
    <citation type="submission" date="2018-07" db="EMBL/GenBank/DDBJ databases">
        <title>Comparative genomes isolates from brazilian mangrove.</title>
        <authorList>
            <person name="De Araujo J.E."/>
            <person name="Taketani R.G."/>
            <person name="Silva M.C.P."/>
            <person name="Lourenco M.V."/>
            <person name="Oliveira V.M."/>
            <person name="Andreote F.D."/>
        </authorList>
    </citation>
    <scope>NUCLEOTIDE SEQUENCE [LARGE SCALE GENOMIC DNA]</scope>
    <source>
        <strain evidence="3 4">HEX PRIS-MGV</strain>
    </source>
</reference>
<feature type="chain" id="PRO_5016662421" evidence="1">
    <location>
        <begin position="24"/>
        <end position="429"/>
    </location>
</feature>
<dbReference type="InterPro" id="IPR018391">
    <property type="entry name" value="PQQ_b-propeller_rpt"/>
</dbReference>
<evidence type="ECO:0000313" key="3">
    <source>
        <dbReference type="EMBL" id="RCS53966.1"/>
    </source>
</evidence>